<protein>
    <submittedName>
        <fullName evidence="2">Uncharacterized protein</fullName>
    </submittedName>
</protein>
<keyword evidence="1" id="KW-0175">Coiled coil</keyword>
<keyword evidence="3" id="KW-1185">Reference proteome</keyword>
<dbReference type="AlphaFoldDB" id="A0AAD9PMI6"/>
<evidence type="ECO:0000256" key="1">
    <source>
        <dbReference type="SAM" id="Coils"/>
    </source>
</evidence>
<dbReference type="RefSeq" id="XP_067804384.1">
    <property type="nucleotide sequence ID" value="XM_067945593.1"/>
</dbReference>
<dbReference type="KEGG" id="bdw:94334842"/>
<feature type="coiled-coil region" evidence="1">
    <location>
        <begin position="154"/>
        <end position="188"/>
    </location>
</feature>
<dbReference type="EMBL" id="JALLKP010000001">
    <property type="protein sequence ID" value="KAK2197542.1"/>
    <property type="molecule type" value="Genomic_DNA"/>
</dbReference>
<gene>
    <name evidence="2" type="ORF">BdWA1_000544</name>
</gene>
<proteinExistence type="predicted"/>
<sequence length="191" mass="22344">MGDSEATVSELSSIEARLKNWFLFRRVQAERSMSIKKLLDEENFLGLGCNNEKVPLKDRILWNDIINGRPKLEDSLSVNAREMKADVYMDMFTRGCNLDNKCRLTGLDFTLVCSHAGSRFFRCLQENFALDSQTRDKKCNDDFLQFDSCRQELKNQQEHAIKIAKQRQDELDQEAKRLFERRKILLKQNNA</sequence>
<dbReference type="Proteomes" id="UP001214638">
    <property type="component" value="Unassembled WGS sequence"/>
</dbReference>
<reference evidence="2" key="1">
    <citation type="journal article" date="2023" name="Nat. Microbiol.">
        <title>Babesia duncani multi-omics identifies virulence factors and drug targets.</title>
        <authorList>
            <person name="Singh P."/>
            <person name="Lonardi S."/>
            <person name="Liang Q."/>
            <person name="Vydyam P."/>
            <person name="Khabirova E."/>
            <person name="Fang T."/>
            <person name="Gihaz S."/>
            <person name="Thekkiniath J."/>
            <person name="Munshi M."/>
            <person name="Abel S."/>
            <person name="Ciampossin L."/>
            <person name="Batugedara G."/>
            <person name="Gupta M."/>
            <person name="Lu X.M."/>
            <person name="Lenz T."/>
            <person name="Chakravarty S."/>
            <person name="Cornillot E."/>
            <person name="Hu Y."/>
            <person name="Ma W."/>
            <person name="Gonzalez L.M."/>
            <person name="Sanchez S."/>
            <person name="Estrada K."/>
            <person name="Sanchez-Flores A."/>
            <person name="Montero E."/>
            <person name="Harb O.S."/>
            <person name="Le Roch K.G."/>
            <person name="Mamoun C.B."/>
        </authorList>
    </citation>
    <scope>NUCLEOTIDE SEQUENCE</scope>
    <source>
        <strain evidence="2">WA1</strain>
    </source>
</reference>
<evidence type="ECO:0000313" key="3">
    <source>
        <dbReference type="Proteomes" id="UP001214638"/>
    </source>
</evidence>
<evidence type="ECO:0000313" key="2">
    <source>
        <dbReference type="EMBL" id="KAK2197542.1"/>
    </source>
</evidence>
<name>A0AAD9PMI6_9APIC</name>
<accession>A0AAD9PMI6</accession>
<comment type="caution">
    <text evidence="2">The sequence shown here is derived from an EMBL/GenBank/DDBJ whole genome shotgun (WGS) entry which is preliminary data.</text>
</comment>
<dbReference type="GeneID" id="94334842"/>
<organism evidence="2 3">
    <name type="scientific">Babesia duncani</name>
    <dbReference type="NCBI Taxonomy" id="323732"/>
    <lineage>
        <taxon>Eukaryota</taxon>
        <taxon>Sar</taxon>
        <taxon>Alveolata</taxon>
        <taxon>Apicomplexa</taxon>
        <taxon>Aconoidasida</taxon>
        <taxon>Piroplasmida</taxon>
        <taxon>Babesiidae</taxon>
        <taxon>Babesia</taxon>
    </lineage>
</organism>